<comment type="caution">
    <text evidence="2">The sequence shown here is derived from an EMBL/GenBank/DDBJ whole genome shotgun (WGS) entry which is preliminary data.</text>
</comment>
<dbReference type="CDD" id="cd00947">
    <property type="entry name" value="TBP_aldolase_IIB"/>
    <property type="match status" value="1"/>
</dbReference>
<dbReference type="PANTHER" id="PTHR30304">
    <property type="entry name" value="D-TAGATOSE-1,6-BISPHOSPHATE ALDOLASE"/>
    <property type="match status" value="1"/>
</dbReference>
<reference evidence="2 3" key="1">
    <citation type="submission" date="2021-03" db="EMBL/GenBank/DDBJ databases">
        <title>Sequencing the genomes of 1000 actinobacteria strains.</title>
        <authorList>
            <person name="Klenk H.-P."/>
        </authorList>
    </citation>
    <scope>NUCLEOTIDE SEQUENCE [LARGE SCALE GENOMIC DNA]</scope>
    <source>
        <strain evidence="2 3">DSM 46670</strain>
    </source>
</reference>
<dbReference type="PANTHER" id="PTHR30304:SF0">
    <property type="entry name" value="D-TAGATOSE-1,6-BISPHOSPHATE ALDOLASE SUBUNIT GATY-RELATED"/>
    <property type="match status" value="1"/>
</dbReference>
<proteinExistence type="predicted"/>
<dbReference type="InterPro" id="IPR000771">
    <property type="entry name" value="FBA_II"/>
</dbReference>
<dbReference type="Proteomes" id="UP001519332">
    <property type="component" value="Unassembled WGS sequence"/>
</dbReference>
<keyword evidence="3" id="KW-1185">Reference proteome</keyword>
<dbReference type="PIRSF" id="PIRSF001359">
    <property type="entry name" value="F_bP_aldolase_II"/>
    <property type="match status" value="1"/>
</dbReference>
<dbReference type="GO" id="GO:0004332">
    <property type="term" value="F:fructose-bisphosphate aldolase activity"/>
    <property type="evidence" value="ECO:0007669"/>
    <property type="project" value="UniProtKB-EC"/>
</dbReference>
<organism evidence="2 3">
    <name type="scientific">Kibdelosporangium banguiense</name>
    <dbReference type="NCBI Taxonomy" id="1365924"/>
    <lineage>
        <taxon>Bacteria</taxon>
        <taxon>Bacillati</taxon>
        <taxon>Actinomycetota</taxon>
        <taxon>Actinomycetes</taxon>
        <taxon>Pseudonocardiales</taxon>
        <taxon>Pseudonocardiaceae</taxon>
        <taxon>Kibdelosporangium</taxon>
    </lineage>
</organism>
<dbReference type="EMBL" id="JAGINW010000001">
    <property type="protein sequence ID" value="MBP2327508.1"/>
    <property type="molecule type" value="Genomic_DNA"/>
</dbReference>
<sequence length="275" mass="28360">MLVPTSEIIDQAVRASAGVGAFNVITLEHAEGVIAGAESVGKPVLLQISQNCVRFHGGRLMPIAAATAAVAAEASVPVALHLDHVEDDTLLRQAADAGFASVMYDASRLPYAENVAATRKAADWAHGQGLWIEAELGEVGGKDGAHAPGVRTDPGEAVKFVEATGVDALAVAVGSSHAMTTRTAALDHDLIARLRDAVPVPLVLHGSSGVPDEQLRDAVRHGMVKINIGTALNVAFTGRIQAADLSVSDPRKYLAPARDAIAHTVAHLLGVLAGS</sequence>
<dbReference type="NCBIfam" id="TIGR00167">
    <property type="entry name" value="cbbA"/>
    <property type="match status" value="1"/>
</dbReference>
<dbReference type="Gene3D" id="3.20.20.70">
    <property type="entry name" value="Aldolase class I"/>
    <property type="match status" value="1"/>
</dbReference>
<evidence type="ECO:0000313" key="2">
    <source>
        <dbReference type="EMBL" id="MBP2327508.1"/>
    </source>
</evidence>
<dbReference type="InterPro" id="IPR050246">
    <property type="entry name" value="Class_II_FBP_aldolase"/>
</dbReference>
<comment type="cofactor">
    <cofactor evidence="1">
        <name>Zn(2+)</name>
        <dbReference type="ChEBI" id="CHEBI:29105"/>
    </cofactor>
</comment>
<evidence type="ECO:0000313" key="3">
    <source>
        <dbReference type="Proteomes" id="UP001519332"/>
    </source>
</evidence>
<dbReference type="RefSeq" id="WP_307855458.1">
    <property type="nucleotide sequence ID" value="NZ_JAGINW010000001.1"/>
</dbReference>
<gene>
    <name evidence="2" type="ORF">JOF56_007893</name>
</gene>
<dbReference type="Pfam" id="PF01116">
    <property type="entry name" value="F_bP_aldolase"/>
    <property type="match status" value="1"/>
</dbReference>
<accession>A0ABS4TSY7</accession>
<dbReference type="EC" id="4.1.2.13" evidence="2"/>
<evidence type="ECO:0000256" key="1">
    <source>
        <dbReference type="ARBA" id="ARBA00001947"/>
    </source>
</evidence>
<dbReference type="InterPro" id="IPR013785">
    <property type="entry name" value="Aldolase_TIM"/>
</dbReference>
<protein>
    <submittedName>
        <fullName evidence="2">Fructose-bisphosphate aldolase class II</fullName>
        <ecNumber evidence="2">4.1.2.13</ecNumber>
    </submittedName>
</protein>
<name>A0ABS4TSY7_9PSEU</name>
<dbReference type="SUPFAM" id="SSF51569">
    <property type="entry name" value="Aldolase"/>
    <property type="match status" value="1"/>
</dbReference>
<keyword evidence="2" id="KW-0456">Lyase</keyword>